<dbReference type="Pfam" id="PF14223">
    <property type="entry name" value="Retrotran_gag_2"/>
    <property type="match status" value="1"/>
</dbReference>
<accession>A0A6P5TUC9</accession>
<gene>
    <name evidence="2" type="primary">LOC110770709</name>
</gene>
<dbReference type="PANTHER" id="PTHR47481">
    <property type="match status" value="1"/>
</dbReference>
<proteinExistence type="predicted"/>
<evidence type="ECO:0000313" key="1">
    <source>
        <dbReference type="Proteomes" id="UP000515124"/>
    </source>
</evidence>
<dbReference type="PANTHER" id="PTHR47481:SF28">
    <property type="entry name" value="RETROTRANSPOSON COPIA-LIKE N-TERMINAL DOMAIN-CONTAINING PROTEIN"/>
    <property type="match status" value="1"/>
</dbReference>
<dbReference type="Proteomes" id="UP000515124">
    <property type="component" value="Unplaced"/>
</dbReference>
<reference evidence="2" key="1">
    <citation type="submission" date="2025-08" db="UniProtKB">
        <authorList>
            <consortium name="RefSeq"/>
        </authorList>
    </citation>
    <scope>IDENTIFICATION</scope>
</reference>
<dbReference type="RefSeq" id="XP_021830640.1">
    <property type="nucleotide sequence ID" value="XM_021974948.1"/>
</dbReference>
<organism evidence="1 2">
    <name type="scientific">Prunus avium</name>
    <name type="common">Cherry</name>
    <name type="synonym">Cerasus avium</name>
    <dbReference type="NCBI Taxonomy" id="42229"/>
    <lineage>
        <taxon>Eukaryota</taxon>
        <taxon>Viridiplantae</taxon>
        <taxon>Streptophyta</taxon>
        <taxon>Embryophyta</taxon>
        <taxon>Tracheophyta</taxon>
        <taxon>Spermatophyta</taxon>
        <taxon>Magnoliopsida</taxon>
        <taxon>eudicotyledons</taxon>
        <taxon>Gunneridae</taxon>
        <taxon>Pentapetalae</taxon>
        <taxon>rosids</taxon>
        <taxon>fabids</taxon>
        <taxon>Rosales</taxon>
        <taxon>Rosaceae</taxon>
        <taxon>Amygdaloideae</taxon>
        <taxon>Amygdaleae</taxon>
        <taxon>Prunus</taxon>
    </lineage>
</organism>
<keyword evidence="1" id="KW-1185">Reference proteome</keyword>
<protein>
    <submittedName>
        <fullName evidence="2">Uncharacterized protein LOC110770709</fullName>
    </submittedName>
</protein>
<dbReference type="AlphaFoldDB" id="A0A6P5TUC9"/>
<sequence>MASPSSDYSPSIPLSSIAVNPNFTPVHSITIQNIGSMVPIKLKRDNYLLWSSLFALIFRHYKLSGIVDGFEPPPPRFLRDSSGNCLSQLNPAYELWYEKDHNLIIWLNSTLSDDLIPFTVAVTSAHELWQNLEKRFAGKGSSSISEYLQHIKSISDALAAAGTPVDEFDLIAIILNGLSDEYESFVTSIELRLGSTTVDELHGLLLNKEVSLARKKHLQSSHSS</sequence>
<evidence type="ECO:0000313" key="2">
    <source>
        <dbReference type="RefSeq" id="XP_021830640.1"/>
    </source>
</evidence>
<dbReference type="GeneID" id="110770709"/>
<name>A0A6P5TUC9_PRUAV</name>
<dbReference type="KEGG" id="pavi:110770709"/>